<evidence type="ECO:0000256" key="3">
    <source>
        <dbReference type="ARBA" id="ARBA00022989"/>
    </source>
</evidence>
<feature type="transmembrane region" description="Helical" evidence="6">
    <location>
        <begin position="113"/>
        <end position="132"/>
    </location>
</feature>
<evidence type="ECO:0000256" key="1">
    <source>
        <dbReference type="ARBA" id="ARBA00004141"/>
    </source>
</evidence>
<feature type="transmembrane region" description="Helical" evidence="6">
    <location>
        <begin position="138"/>
        <end position="165"/>
    </location>
</feature>
<dbReference type="InterPro" id="IPR051784">
    <property type="entry name" value="Nod_factor_ABC_transporter"/>
</dbReference>
<gene>
    <name evidence="8" type="ORF">Acor_52390</name>
</gene>
<keyword evidence="9" id="KW-1185">Reference proteome</keyword>
<keyword evidence="6" id="KW-0813">Transport</keyword>
<proteinExistence type="inferred from homology"/>
<keyword evidence="3 6" id="KW-1133">Transmembrane helix</keyword>
<sequence>MIATLIHTGYMTQRQLISLFRQRWLVATNLIEPFIWLALFSAVFQRVVDIPGFGAGDYVDFLMPGIAVMTVLFASVWNGVLILQDIERGTLDRLLTTPVARSALISGPVLRQAVGGLVPTSIILGMGVVLGARYEGGVIGIAVFLLAVVAFGIALSIFSNVIALLVRKEETLVGLVNFTMMPLTFLSTTFMPANLVPGWVTTVAQFNPVNWAVEVGRQTLGEVTDWSVVLSRLGLLVGLGMLLMWGALAALRRYQRDV</sequence>
<keyword evidence="6" id="KW-1003">Cell membrane</keyword>
<reference evidence="8 9" key="1">
    <citation type="submission" date="2019-10" db="EMBL/GenBank/DDBJ databases">
        <title>Whole genome shotgun sequence of Acrocarpospora corrugata NBRC 13972.</title>
        <authorList>
            <person name="Ichikawa N."/>
            <person name="Kimura A."/>
            <person name="Kitahashi Y."/>
            <person name="Komaki H."/>
            <person name="Oguchi A."/>
        </authorList>
    </citation>
    <scope>NUCLEOTIDE SEQUENCE [LARGE SCALE GENOMIC DNA]</scope>
    <source>
        <strain evidence="8 9">NBRC 13972</strain>
    </source>
</reference>
<dbReference type="InterPro" id="IPR047817">
    <property type="entry name" value="ABC2_TM_bact-type"/>
</dbReference>
<dbReference type="EMBL" id="BLAD01000065">
    <property type="protein sequence ID" value="GES03173.1"/>
    <property type="molecule type" value="Genomic_DNA"/>
</dbReference>
<dbReference type="GO" id="GO:0043190">
    <property type="term" value="C:ATP-binding cassette (ABC) transporter complex"/>
    <property type="evidence" value="ECO:0007669"/>
    <property type="project" value="InterPro"/>
</dbReference>
<dbReference type="AlphaFoldDB" id="A0A5M3W7J1"/>
<feature type="transmembrane region" description="Helical" evidence="6">
    <location>
        <begin position="64"/>
        <end position="83"/>
    </location>
</feature>
<dbReference type="InterPro" id="IPR000412">
    <property type="entry name" value="ABC_2_transport"/>
</dbReference>
<dbReference type="RefSeq" id="WP_170317084.1">
    <property type="nucleotide sequence ID" value="NZ_BAAABN010000053.1"/>
</dbReference>
<feature type="domain" description="ABC transmembrane type-2" evidence="7">
    <location>
        <begin position="24"/>
        <end position="254"/>
    </location>
</feature>
<protein>
    <recommendedName>
        <fullName evidence="6">Transport permease protein</fullName>
    </recommendedName>
</protein>
<keyword evidence="4 6" id="KW-0472">Membrane</keyword>
<evidence type="ECO:0000256" key="5">
    <source>
        <dbReference type="ARBA" id="ARBA00023251"/>
    </source>
</evidence>
<feature type="transmembrane region" description="Helical" evidence="6">
    <location>
        <begin position="24"/>
        <end position="44"/>
    </location>
</feature>
<evidence type="ECO:0000256" key="4">
    <source>
        <dbReference type="ARBA" id="ARBA00023136"/>
    </source>
</evidence>
<accession>A0A5M3W7J1</accession>
<evidence type="ECO:0000259" key="7">
    <source>
        <dbReference type="PROSITE" id="PS51012"/>
    </source>
</evidence>
<dbReference type="PANTHER" id="PTHR43229">
    <property type="entry name" value="NODULATION PROTEIN J"/>
    <property type="match status" value="1"/>
</dbReference>
<dbReference type="InterPro" id="IPR013525">
    <property type="entry name" value="ABC2_TM"/>
</dbReference>
<dbReference type="GO" id="GO:0140359">
    <property type="term" value="F:ABC-type transporter activity"/>
    <property type="evidence" value="ECO:0007669"/>
    <property type="project" value="InterPro"/>
</dbReference>
<feature type="transmembrane region" description="Helical" evidence="6">
    <location>
        <begin position="229"/>
        <end position="251"/>
    </location>
</feature>
<comment type="subcellular location">
    <subcellularLocation>
        <location evidence="6">Cell membrane</location>
        <topology evidence="6">Multi-pass membrane protein</topology>
    </subcellularLocation>
    <subcellularLocation>
        <location evidence="1">Membrane</location>
        <topology evidence="1">Multi-pass membrane protein</topology>
    </subcellularLocation>
</comment>
<dbReference type="PIRSF" id="PIRSF006648">
    <property type="entry name" value="DrrB"/>
    <property type="match status" value="1"/>
</dbReference>
<keyword evidence="2 6" id="KW-0812">Transmembrane</keyword>
<name>A0A5M3W7J1_9ACTN</name>
<keyword evidence="5" id="KW-0046">Antibiotic resistance</keyword>
<evidence type="ECO:0000313" key="8">
    <source>
        <dbReference type="EMBL" id="GES03173.1"/>
    </source>
</evidence>
<evidence type="ECO:0000256" key="2">
    <source>
        <dbReference type="ARBA" id="ARBA00022692"/>
    </source>
</evidence>
<evidence type="ECO:0000256" key="6">
    <source>
        <dbReference type="RuleBase" id="RU361157"/>
    </source>
</evidence>
<evidence type="ECO:0000313" key="9">
    <source>
        <dbReference type="Proteomes" id="UP000334990"/>
    </source>
</evidence>
<feature type="transmembrane region" description="Helical" evidence="6">
    <location>
        <begin position="172"/>
        <end position="191"/>
    </location>
</feature>
<organism evidence="8 9">
    <name type="scientific">Acrocarpospora corrugata</name>
    <dbReference type="NCBI Taxonomy" id="35763"/>
    <lineage>
        <taxon>Bacteria</taxon>
        <taxon>Bacillati</taxon>
        <taxon>Actinomycetota</taxon>
        <taxon>Actinomycetes</taxon>
        <taxon>Streptosporangiales</taxon>
        <taxon>Streptosporangiaceae</taxon>
        <taxon>Acrocarpospora</taxon>
    </lineage>
</organism>
<dbReference type="GO" id="GO:0046677">
    <property type="term" value="P:response to antibiotic"/>
    <property type="evidence" value="ECO:0007669"/>
    <property type="project" value="UniProtKB-KW"/>
</dbReference>
<dbReference type="Pfam" id="PF01061">
    <property type="entry name" value="ABC2_membrane"/>
    <property type="match status" value="1"/>
</dbReference>
<dbReference type="PROSITE" id="PS51012">
    <property type="entry name" value="ABC_TM2"/>
    <property type="match status" value="1"/>
</dbReference>
<comment type="caution">
    <text evidence="8">The sequence shown here is derived from an EMBL/GenBank/DDBJ whole genome shotgun (WGS) entry which is preliminary data.</text>
</comment>
<comment type="similarity">
    <text evidence="6">Belongs to the ABC-2 integral membrane protein family.</text>
</comment>
<dbReference type="Proteomes" id="UP000334990">
    <property type="component" value="Unassembled WGS sequence"/>
</dbReference>
<dbReference type="PANTHER" id="PTHR43229:SF2">
    <property type="entry name" value="NODULATION PROTEIN J"/>
    <property type="match status" value="1"/>
</dbReference>